<protein>
    <submittedName>
        <fullName evidence="8">Polysulphide reductase NrfD</fullName>
    </submittedName>
</protein>
<gene>
    <name evidence="8" type="ordered locus">Pyrfu_1084</name>
</gene>
<dbReference type="OrthoDB" id="41377at2157"/>
<comment type="subcellular location">
    <subcellularLocation>
        <location evidence="1">Cell membrane</location>
        <topology evidence="1">Multi-pass membrane protein</topology>
    </subcellularLocation>
</comment>
<feature type="transmembrane region" description="Helical" evidence="7">
    <location>
        <begin position="228"/>
        <end position="246"/>
    </location>
</feature>
<reference evidence="8 9" key="1">
    <citation type="journal article" date="2011" name="Stand. Genomic Sci.">
        <title>Complete genome sequence of the hyperthermophilic chemolithoautotroph Pyrolobus fumarii type strain (1A).</title>
        <authorList>
            <person name="Anderson I."/>
            <person name="Goker M."/>
            <person name="Nolan M."/>
            <person name="Lucas S."/>
            <person name="Hammon N."/>
            <person name="Deshpande S."/>
            <person name="Cheng J.F."/>
            <person name="Tapia R."/>
            <person name="Han C."/>
            <person name="Goodwin L."/>
            <person name="Pitluck S."/>
            <person name="Huntemann M."/>
            <person name="Liolios K."/>
            <person name="Ivanova N."/>
            <person name="Pagani I."/>
            <person name="Mavromatis K."/>
            <person name="Ovchinikova G."/>
            <person name="Pati A."/>
            <person name="Chen A."/>
            <person name="Palaniappan K."/>
            <person name="Land M."/>
            <person name="Hauser L."/>
            <person name="Brambilla E.M."/>
            <person name="Huber H."/>
            <person name="Yasawong M."/>
            <person name="Rohde M."/>
            <person name="Spring S."/>
            <person name="Abt B."/>
            <person name="Sikorski J."/>
            <person name="Wirth R."/>
            <person name="Detter J.C."/>
            <person name="Woyke T."/>
            <person name="Bristow J."/>
            <person name="Eisen J.A."/>
            <person name="Markowitz V."/>
            <person name="Hugenholtz P."/>
            <person name="Kyrpides N.C."/>
            <person name="Klenk H.P."/>
            <person name="Lapidus A."/>
        </authorList>
    </citation>
    <scope>NUCLEOTIDE SEQUENCE [LARGE SCALE GENOMIC DNA]</scope>
    <source>
        <strain evidence="9">DSM 11204 / 1A</strain>
    </source>
</reference>
<feature type="transmembrane region" description="Helical" evidence="7">
    <location>
        <begin position="152"/>
        <end position="170"/>
    </location>
</feature>
<dbReference type="eggNOG" id="arCOG02026">
    <property type="taxonomic scope" value="Archaea"/>
</dbReference>
<dbReference type="PANTHER" id="PTHR34856:SF2">
    <property type="entry name" value="PROTEIN NRFD"/>
    <property type="match status" value="1"/>
</dbReference>
<dbReference type="GeneID" id="25394853"/>
<feature type="transmembrane region" description="Helical" evidence="7">
    <location>
        <begin position="79"/>
        <end position="101"/>
    </location>
</feature>
<name>G0EF55_PYRF1</name>
<evidence type="ECO:0000256" key="4">
    <source>
        <dbReference type="ARBA" id="ARBA00022692"/>
    </source>
</evidence>
<dbReference type="AlphaFoldDB" id="G0EF55"/>
<dbReference type="InterPro" id="IPR052049">
    <property type="entry name" value="Electron_transfer_protein"/>
</dbReference>
<keyword evidence="4 7" id="KW-0812">Transmembrane</keyword>
<dbReference type="InterPro" id="IPR005614">
    <property type="entry name" value="NrfD-like"/>
</dbReference>
<dbReference type="STRING" id="694429.Pyrfu_1084"/>
<evidence type="ECO:0000313" key="9">
    <source>
        <dbReference type="Proteomes" id="UP000001037"/>
    </source>
</evidence>
<dbReference type="PANTHER" id="PTHR34856">
    <property type="entry name" value="PROTEIN NRFD"/>
    <property type="match status" value="1"/>
</dbReference>
<evidence type="ECO:0000256" key="7">
    <source>
        <dbReference type="SAM" id="Phobius"/>
    </source>
</evidence>
<dbReference type="GO" id="GO:0005886">
    <property type="term" value="C:plasma membrane"/>
    <property type="evidence" value="ECO:0007669"/>
    <property type="project" value="UniProtKB-SubCell"/>
</dbReference>
<evidence type="ECO:0000256" key="2">
    <source>
        <dbReference type="ARBA" id="ARBA00008929"/>
    </source>
</evidence>
<feature type="transmembrane region" description="Helical" evidence="7">
    <location>
        <begin position="47"/>
        <end position="67"/>
    </location>
</feature>
<feature type="transmembrane region" description="Helical" evidence="7">
    <location>
        <begin position="294"/>
        <end position="312"/>
    </location>
</feature>
<keyword evidence="5 7" id="KW-1133">Transmembrane helix</keyword>
<keyword evidence="9" id="KW-1185">Reference proteome</keyword>
<proteinExistence type="inferred from homology"/>
<feature type="transmembrane region" description="Helical" evidence="7">
    <location>
        <begin position="121"/>
        <end position="140"/>
    </location>
</feature>
<evidence type="ECO:0000256" key="5">
    <source>
        <dbReference type="ARBA" id="ARBA00022989"/>
    </source>
</evidence>
<accession>G0EF55</accession>
<dbReference type="Gene3D" id="1.20.1630.10">
    <property type="entry name" value="Formate dehydrogenase/DMSO reductase domain"/>
    <property type="match status" value="1"/>
</dbReference>
<keyword evidence="3" id="KW-1003">Cell membrane</keyword>
<evidence type="ECO:0000256" key="3">
    <source>
        <dbReference type="ARBA" id="ARBA00022475"/>
    </source>
</evidence>
<dbReference type="Pfam" id="PF03916">
    <property type="entry name" value="NrfD"/>
    <property type="match status" value="1"/>
</dbReference>
<feature type="transmembrane region" description="Helical" evidence="7">
    <location>
        <begin position="351"/>
        <end position="373"/>
    </location>
</feature>
<sequence>MSKVLALILIGVVLSALFAYGVYSYQVATGGAPLALAAWGAMVAGYTFFALMSGGVFDSLAIEAAILGKRDALKLARKLVWLALATLIPGILLVFADLTMMQNSMWIWLGFNPASRIAWNGVLYLLYGGFALATLLYVIMRGEESLATRTGKLLLLGGLAASILLEYNLGMAYGVNFAVPGWWAAPTGILFVVLAFLLGSAWTLLVMETIGPGGEDAVKAWEEYKKGTVLEMGLAAAALLYILLWVTVQQLAWTPASTVVSMGTGYIAAVIAVVVLAGLVPLAVAAARVKSRGTLVTVATLVIIAVLVYMIFPFNTVPQLARIDALATYASLESYVHIEEVVAELLAYTEILAVIGGFGVFALLYGLGLKLLALEPGEKPKRLIVFR</sequence>
<feature type="transmembrane region" description="Helical" evidence="7">
    <location>
        <begin position="266"/>
        <end position="287"/>
    </location>
</feature>
<dbReference type="Proteomes" id="UP000001037">
    <property type="component" value="Chromosome"/>
</dbReference>
<comment type="similarity">
    <text evidence="2">Belongs to the NrfD family.</text>
</comment>
<organism evidence="8 9">
    <name type="scientific">Pyrolobus fumarii (strain DSM 11204 / 1A)</name>
    <dbReference type="NCBI Taxonomy" id="694429"/>
    <lineage>
        <taxon>Archaea</taxon>
        <taxon>Thermoproteota</taxon>
        <taxon>Thermoprotei</taxon>
        <taxon>Desulfurococcales</taxon>
        <taxon>Pyrodictiaceae</taxon>
        <taxon>Pyrolobus</taxon>
    </lineage>
</organism>
<dbReference type="HOGENOM" id="CLU_045348_3_1_2"/>
<dbReference type="KEGG" id="pfm:Pyrfu_1084"/>
<evidence type="ECO:0000256" key="6">
    <source>
        <dbReference type="ARBA" id="ARBA00023136"/>
    </source>
</evidence>
<keyword evidence="6 7" id="KW-0472">Membrane</keyword>
<dbReference type="EMBL" id="CP002838">
    <property type="protein sequence ID" value="AEM38952.1"/>
    <property type="molecule type" value="Genomic_DNA"/>
</dbReference>
<evidence type="ECO:0000256" key="1">
    <source>
        <dbReference type="ARBA" id="ARBA00004651"/>
    </source>
</evidence>
<dbReference type="RefSeq" id="WP_014026629.1">
    <property type="nucleotide sequence ID" value="NC_015931.1"/>
</dbReference>
<evidence type="ECO:0000313" key="8">
    <source>
        <dbReference type="EMBL" id="AEM38952.1"/>
    </source>
</evidence>
<feature type="transmembrane region" description="Helical" evidence="7">
    <location>
        <begin position="182"/>
        <end position="207"/>
    </location>
</feature>
<dbReference type="InParanoid" id="G0EF55"/>